<feature type="compositionally biased region" description="Acidic residues" evidence="7">
    <location>
        <begin position="1"/>
        <end position="19"/>
    </location>
</feature>
<dbReference type="PROSITE" id="PS00678">
    <property type="entry name" value="WD_REPEATS_1"/>
    <property type="match status" value="3"/>
</dbReference>
<dbReference type="PRINTS" id="PR00320">
    <property type="entry name" value="GPROTEINBRPT"/>
</dbReference>
<organism evidence="9 10">
    <name type="scientific">Lophiostoma macrostomum CBS 122681</name>
    <dbReference type="NCBI Taxonomy" id="1314788"/>
    <lineage>
        <taxon>Eukaryota</taxon>
        <taxon>Fungi</taxon>
        <taxon>Dikarya</taxon>
        <taxon>Ascomycota</taxon>
        <taxon>Pezizomycotina</taxon>
        <taxon>Dothideomycetes</taxon>
        <taxon>Pleosporomycetidae</taxon>
        <taxon>Pleosporales</taxon>
        <taxon>Lophiostomataceae</taxon>
        <taxon>Lophiostoma</taxon>
    </lineage>
</organism>
<evidence type="ECO:0000313" key="10">
    <source>
        <dbReference type="Proteomes" id="UP000799324"/>
    </source>
</evidence>
<dbReference type="InterPro" id="IPR020472">
    <property type="entry name" value="WD40_PAC1"/>
</dbReference>
<evidence type="ECO:0000259" key="8">
    <source>
        <dbReference type="Pfam" id="PF12265"/>
    </source>
</evidence>
<dbReference type="PROSITE" id="PS50294">
    <property type="entry name" value="WD_REPEATS_REGION"/>
    <property type="match status" value="3"/>
</dbReference>
<dbReference type="Gene3D" id="2.130.10.10">
    <property type="entry name" value="YVTN repeat-like/Quinoprotein amine dehydrogenase"/>
    <property type="match status" value="1"/>
</dbReference>
<evidence type="ECO:0000256" key="2">
    <source>
        <dbReference type="ARBA" id="ARBA00022574"/>
    </source>
</evidence>
<feature type="domain" description="Histone-binding protein RBBP4-like N-terminal" evidence="8">
    <location>
        <begin position="27"/>
        <end position="96"/>
    </location>
</feature>
<keyword evidence="5" id="KW-0539">Nucleus</keyword>
<gene>
    <name evidence="9" type="ORF">K491DRAFT_714691</name>
</gene>
<proteinExistence type="predicted"/>
<evidence type="ECO:0000256" key="3">
    <source>
        <dbReference type="ARBA" id="ARBA00022737"/>
    </source>
</evidence>
<dbReference type="InterPro" id="IPR019775">
    <property type="entry name" value="WD40_repeat_CS"/>
</dbReference>
<feature type="repeat" description="WD" evidence="6">
    <location>
        <begin position="183"/>
        <end position="218"/>
    </location>
</feature>
<evidence type="ECO:0000256" key="1">
    <source>
        <dbReference type="ARBA" id="ARBA00004123"/>
    </source>
</evidence>
<comment type="subcellular location">
    <subcellularLocation>
        <location evidence="1">Nucleus</location>
    </subcellularLocation>
</comment>
<dbReference type="GO" id="GO:0005634">
    <property type="term" value="C:nucleus"/>
    <property type="evidence" value="ECO:0007669"/>
    <property type="project" value="UniProtKB-SubCell"/>
</dbReference>
<dbReference type="SMART" id="SM00320">
    <property type="entry name" value="WD40"/>
    <property type="match status" value="6"/>
</dbReference>
<dbReference type="Proteomes" id="UP000799324">
    <property type="component" value="Unassembled WGS sequence"/>
</dbReference>
<dbReference type="Pfam" id="PF00400">
    <property type="entry name" value="WD40"/>
    <property type="match status" value="3"/>
</dbReference>
<dbReference type="InterPro" id="IPR022052">
    <property type="entry name" value="Histone-bd_RBBP4-like_N"/>
</dbReference>
<dbReference type="InterPro" id="IPR001680">
    <property type="entry name" value="WD40_rpt"/>
</dbReference>
<keyword evidence="4" id="KW-0156">Chromatin regulator</keyword>
<keyword evidence="3" id="KW-0677">Repeat</keyword>
<dbReference type="Pfam" id="PF12265">
    <property type="entry name" value="CAF1C_H4-bd"/>
    <property type="match status" value="1"/>
</dbReference>
<dbReference type="SUPFAM" id="SSF50978">
    <property type="entry name" value="WD40 repeat-like"/>
    <property type="match status" value="1"/>
</dbReference>
<dbReference type="OrthoDB" id="427795at2759"/>
<dbReference type="InterPro" id="IPR050459">
    <property type="entry name" value="WD_repeat_RBAP46/RBAP48/MSI1"/>
</dbReference>
<feature type="repeat" description="WD" evidence="6">
    <location>
        <begin position="324"/>
        <end position="366"/>
    </location>
</feature>
<evidence type="ECO:0000256" key="6">
    <source>
        <dbReference type="PROSITE-ProRule" id="PRU00221"/>
    </source>
</evidence>
<dbReference type="PANTHER" id="PTHR22850">
    <property type="entry name" value="WD40 REPEAT FAMILY"/>
    <property type="match status" value="1"/>
</dbReference>
<evidence type="ECO:0000313" key="9">
    <source>
        <dbReference type="EMBL" id="KAF2657116.1"/>
    </source>
</evidence>
<accession>A0A6A6TBB5</accession>
<dbReference type="EMBL" id="MU004328">
    <property type="protein sequence ID" value="KAF2657116.1"/>
    <property type="molecule type" value="Genomic_DNA"/>
</dbReference>
<name>A0A6A6TBB5_9PLEO</name>
<sequence length="434" mass="49226">MDDNMSDALEPQEEQEQEAVEQKTINEEYKIWKKNSVFLYDLLYGRALDWPTLTTQWLPDKKAVEGTNMSTHRVLLGTHTSGQAQNYLQIAHTEIPDLRTPDLSELNEQRGEVGGFGNAKKPFEWKIVQRINHPSEVNKARYQPQNPDILASLCVDGRVLIFDRTKHQIDPPSDGTIKFEAEMVGHQQEGFGLNWSPLREGHLVTGNEDTTVKTWDLKGGFQKGNSSITPLKSYTGHSATVNDVQYHPIHNFLIASASDDLTWRIIDTRTEDTSSAMYTAQAHSDAVNCVAFHPEFEMMMATGSADKTVAMWDLRNYSKKVHSLQNHKDQVMNIQFHPQDAAILASSSNDRRICMWDLSKVGDEQTPDEMEDGPPELLFMHGGFTNRICDFDWNKNDPWVMLAAAEDNQMQIFRPARKLVEPLKKNAAHGEVSD</sequence>
<keyword evidence="2 6" id="KW-0853">WD repeat</keyword>
<protein>
    <submittedName>
        <fullName evidence="9">WD40 repeat-like protein</fullName>
    </submittedName>
</protein>
<dbReference type="InterPro" id="IPR036322">
    <property type="entry name" value="WD40_repeat_dom_sf"/>
</dbReference>
<feature type="repeat" description="WD" evidence="6">
    <location>
        <begin position="280"/>
        <end position="316"/>
    </location>
</feature>
<reference evidence="9" key="1">
    <citation type="journal article" date="2020" name="Stud. Mycol.">
        <title>101 Dothideomycetes genomes: a test case for predicting lifestyles and emergence of pathogens.</title>
        <authorList>
            <person name="Haridas S."/>
            <person name="Albert R."/>
            <person name="Binder M."/>
            <person name="Bloem J."/>
            <person name="Labutti K."/>
            <person name="Salamov A."/>
            <person name="Andreopoulos B."/>
            <person name="Baker S."/>
            <person name="Barry K."/>
            <person name="Bills G."/>
            <person name="Bluhm B."/>
            <person name="Cannon C."/>
            <person name="Castanera R."/>
            <person name="Culley D."/>
            <person name="Daum C."/>
            <person name="Ezra D."/>
            <person name="Gonzalez J."/>
            <person name="Henrissat B."/>
            <person name="Kuo A."/>
            <person name="Liang C."/>
            <person name="Lipzen A."/>
            <person name="Lutzoni F."/>
            <person name="Magnuson J."/>
            <person name="Mondo S."/>
            <person name="Nolan M."/>
            <person name="Ohm R."/>
            <person name="Pangilinan J."/>
            <person name="Park H.-J."/>
            <person name="Ramirez L."/>
            <person name="Alfaro M."/>
            <person name="Sun H."/>
            <person name="Tritt A."/>
            <person name="Yoshinaga Y."/>
            <person name="Zwiers L.-H."/>
            <person name="Turgeon B."/>
            <person name="Goodwin S."/>
            <person name="Spatafora J."/>
            <person name="Crous P."/>
            <person name="Grigoriev I."/>
        </authorList>
    </citation>
    <scope>NUCLEOTIDE SEQUENCE</scope>
    <source>
        <strain evidence="9">CBS 122681</strain>
    </source>
</reference>
<dbReference type="InterPro" id="IPR015943">
    <property type="entry name" value="WD40/YVTN_repeat-like_dom_sf"/>
</dbReference>
<dbReference type="GO" id="GO:0006325">
    <property type="term" value="P:chromatin organization"/>
    <property type="evidence" value="ECO:0007669"/>
    <property type="project" value="UniProtKB-KW"/>
</dbReference>
<keyword evidence="10" id="KW-1185">Reference proteome</keyword>
<dbReference type="PROSITE" id="PS50082">
    <property type="entry name" value="WD_REPEATS_2"/>
    <property type="match status" value="3"/>
</dbReference>
<evidence type="ECO:0000256" key="7">
    <source>
        <dbReference type="SAM" id="MobiDB-lite"/>
    </source>
</evidence>
<evidence type="ECO:0000256" key="4">
    <source>
        <dbReference type="ARBA" id="ARBA00022853"/>
    </source>
</evidence>
<dbReference type="AlphaFoldDB" id="A0A6A6TBB5"/>
<evidence type="ECO:0000256" key="5">
    <source>
        <dbReference type="ARBA" id="ARBA00023242"/>
    </source>
</evidence>
<feature type="region of interest" description="Disordered" evidence="7">
    <location>
        <begin position="1"/>
        <end position="21"/>
    </location>
</feature>